<dbReference type="EMBL" id="PCWM01000008">
    <property type="protein sequence ID" value="PIR03429.1"/>
    <property type="molecule type" value="Genomic_DNA"/>
</dbReference>
<name>A0A2H0N3F3_9BACT</name>
<comment type="caution">
    <text evidence="2">The sequence shown here is derived from an EMBL/GenBank/DDBJ whole genome shotgun (WGS) entry which is preliminary data.</text>
</comment>
<reference evidence="2 3" key="1">
    <citation type="submission" date="2017-09" db="EMBL/GenBank/DDBJ databases">
        <title>Depth-based differentiation of microbial function through sediment-hosted aquifers and enrichment of novel symbionts in the deep terrestrial subsurface.</title>
        <authorList>
            <person name="Probst A.J."/>
            <person name="Ladd B."/>
            <person name="Jarett J.K."/>
            <person name="Geller-Mcgrath D.E."/>
            <person name="Sieber C.M."/>
            <person name="Emerson J.B."/>
            <person name="Anantharaman K."/>
            <person name="Thomas B.C."/>
            <person name="Malmstrom R."/>
            <person name="Stieglmeier M."/>
            <person name="Klingl A."/>
            <person name="Woyke T."/>
            <person name="Ryan C.M."/>
            <person name="Banfield J.F."/>
        </authorList>
    </citation>
    <scope>NUCLEOTIDE SEQUENCE [LARGE SCALE GENOMIC DNA]</scope>
    <source>
        <strain evidence="2">CG11_big_fil_rev_8_21_14_0_20_43_7</strain>
    </source>
</reference>
<evidence type="ECO:0000313" key="2">
    <source>
        <dbReference type="EMBL" id="PIR03429.1"/>
    </source>
</evidence>
<accession>A0A2H0N3F3</accession>
<evidence type="ECO:0000256" key="1">
    <source>
        <dbReference type="SAM" id="MobiDB-lite"/>
    </source>
</evidence>
<sequence>AEASVIEQTHANTIAISEFYAKMEGVLLPVVEKEGWEQTIAISPEEIVRHIMEVISFFRAGKKENIWYLIDSIIYPEVELIEQEYGDQAKEQESSDQTALSAPPIGKEPTQPSLQTIITTAKNMDVNNPEAILSYLDEQATALGDDQIRDLYYYDEQTGVFAWNTDVLSNGNNG</sequence>
<evidence type="ECO:0000313" key="3">
    <source>
        <dbReference type="Proteomes" id="UP000229782"/>
    </source>
</evidence>
<dbReference type="Proteomes" id="UP000229782">
    <property type="component" value="Unassembled WGS sequence"/>
</dbReference>
<gene>
    <name evidence="2" type="ORF">COV60_00350</name>
</gene>
<organism evidence="2 3">
    <name type="scientific">Candidatus Magasanikbacteria bacterium CG11_big_fil_rev_8_21_14_0_20_43_7</name>
    <dbReference type="NCBI Taxonomy" id="1974654"/>
    <lineage>
        <taxon>Bacteria</taxon>
        <taxon>Candidatus Magasanikiibacteriota</taxon>
    </lineage>
</organism>
<protein>
    <submittedName>
        <fullName evidence="2">Uncharacterized protein</fullName>
    </submittedName>
</protein>
<feature type="region of interest" description="Disordered" evidence="1">
    <location>
        <begin position="86"/>
        <end position="111"/>
    </location>
</feature>
<dbReference type="AlphaFoldDB" id="A0A2H0N3F3"/>
<feature type="non-terminal residue" evidence="2">
    <location>
        <position position="1"/>
    </location>
</feature>
<proteinExistence type="predicted"/>